<feature type="transmembrane region" description="Helical" evidence="1">
    <location>
        <begin position="12"/>
        <end position="42"/>
    </location>
</feature>
<feature type="transmembrane region" description="Helical" evidence="1">
    <location>
        <begin position="62"/>
        <end position="87"/>
    </location>
</feature>
<evidence type="ECO:0000313" key="2">
    <source>
        <dbReference type="EMBL" id="VEL27743.1"/>
    </source>
</evidence>
<evidence type="ECO:0000313" key="3">
    <source>
        <dbReference type="Proteomes" id="UP000784294"/>
    </source>
</evidence>
<dbReference type="InterPro" id="IPR036927">
    <property type="entry name" value="Cyt_c_oxase-like_su1_sf"/>
</dbReference>
<dbReference type="Gene3D" id="1.20.210.10">
    <property type="entry name" value="Cytochrome c oxidase-like, subunit I domain"/>
    <property type="match status" value="1"/>
</dbReference>
<keyword evidence="1" id="KW-0812">Transmembrane</keyword>
<dbReference type="SUPFAM" id="SSF81442">
    <property type="entry name" value="Cytochrome c oxidase subunit I-like"/>
    <property type="match status" value="1"/>
</dbReference>
<keyword evidence="3" id="KW-1185">Reference proteome</keyword>
<proteinExistence type="predicted"/>
<sequence>MIRKHFSGRGVDYILILLHLAGLSRMLGALKFIITCNCYFYSTYSGLDSTLYVDWVLLTPIFIWGYYFTSFLLFLSIPVLAGAITMLL</sequence>
<dbReference type="AlphaFoldDB" id="A0A3S5AF65"/>
<keyword evidence="1" id="KW-0472">Membrane</keyword>
<comment type="caution">
    <text evidence="2">The sequence shown here is derived from an EMBL/GenBank/DDBJ whole genome shotgun (WGS) entry which is preliminary data.</text>
</comment>
<dbReference type="EMBL" id="CAAALY010089538">
    <property type="protein sequence ID" value="VEL27743.1"/>
    <property type="molecule type" value="Genomic_DNA"/>
</dbReference>
<gene>
    <name evidence="2" type="ORF">PXEA_LOCUS21183</name>
</gene>
<keyword evidence="1" id="KW-1133">Transmembrane helix</keyword>
<name>A0A3S5AF65_9PLAT</name>
<organism evidence="2 3">
    <name type="scientific">Protopolystoma xenopodis</name>
    <dbReference type="NCBI Taxonomy" id="117903"/>
    <lineage>
        <taxon>Eukaryota</taxon>
        <taxon>Metazoa</taxon>
        <taxon>Spiralia</taxon>
        <taxon>Lophotrochozoa</taxon>
        <taxon>Platyhelminthes</taxon>
        <taxon>Monogenea</taxon>
        <taxon>Polyopisthocotylea</taxon>
        <taxon>Polystomatidea</taxon>
        <taxon>Polystomatidae</taxon>
        <taxon>Protopolystoma</taxon>
    </lineage>
</organism>
<protein>
    <submittedName>
        <fullName evidence="2">Uncharacterized protein</fullName>
    </submittedName>
</protein>
<dbReference type="OrthoDB" id="6113578at2759"/>
<accession>A0A3S5AF65</accession>
<dbReference type="Proteomes" id="UP000784294">
    <property type="component" value="Unassembled WGS sequence"/>
</dbReference>
<evidence type="ECO:0000256" key="1">
    <source>
        <dbReference type="SAM" id="Phobius"/>
    </source>
</evidence>
<reference evidence="2" key="1">
    <citation type="submission" date="2018-11" db="EMBL/GenBank/DDBJ databases">
        <authorList>
            <consortium name="Pathogen Informatics"/>
        </authorList>
    </citation>
    <scope>NUCLEOTIDE SEQUENCE</scope>
</reference>